<protein>
    <submittedName>
        <fullName evidence="6">MFS transporter</fullName>
    </submittedName>
</protein>
<feature type="transmembrane region" description="Helical" evidence="4">
    <location>
        <begin position="257"/>
        <end position="282"/>
    </location>
</feature>
<feature type="transmembrane region" description="Helical" evidence="4">
    <location>
        <begin position="355"/>
        <end position="378"/>
    </location>
</feature>
<dbReference type="PANTHER" id="PTHR23526:SF2">
    <property type="entry name" value="MAJOR FACILITATOR SUPERFAMILY (MFS) PROFILE DOMAIN-CONTAINING PROTEIN"/>
    <property type="match status" value="1"/>
</dbReference>
<feature type="transmembrane region" description="Helical" evidence="4">
    <location>
        <begin position="145"/>
        <end position="164"/>
    </location>
</feature>
<keyword evidence="1 4" id="KW-0812">Transmembrane</keyword>
<gene>
    <name evidence="6" type="ORF">ENS41_03935</name>
</gene>
<feature type="transmembrane region" description="Helical" evidence="4">
    <location>
        <begin position="108"/>
        <end position="133"/>
    </location>
</feature>
<feature type="transmembrane region" description="Helical" evidence="4">
    <location>
        <begin position="179"/>
        <end position="200"/>
    </location>
</feature>
<feature type="transmembrane region" description="Helical" evidence="4">
    <location>
        <begin position="231"/>
        <end position="251"/>
    </location>
</feature>
<accession>A0A7C4CB66</accession>
<feature type="transmembrane region" description="Helical" evidence="4">
    <location>
        <begin position="398"/>
        <end position="415"/>
    </location>
</feature>
<dbReference type="Pfam" id="PF07690">
    <property type="entry name" value="MFS_1"/>
    <property type="match status" value="1"/>
</dbReference>
<comment type="caution">
    <text evidence="6">The sequence shown here is derived from an EMBL/GenBank/DDBJ whole genome shotgun (WGS) entry which is preliminary data.</text>
</comment>
<reference evidence="6" key="1">
    <citation type="journal article" date="2020" name="mSystems">
        <title>Genome- and Community-Level Interaction Insights into Carbon Utilization and Element Cycling Functions of Hydrothermarchaeota in Hydrothermal Sediment.</title>
        <authorList>
            <person name="Zhou Z."/>
            <person name="Liu Y."/>
            <person name="Xu W."/>
            <person name="Pan J."/>
            <person name="Luo Z.H."/>
            <person name="Li M."/>
        </authorList>
    </citation>
    <scope>NUCLEOTIDE SEQUENCE [LARGE SCALE GENOMIC DNA]</scope>
    <source>
        <strain evidence="6">SpSt-488</strain>
    </source>
</reference>
<evidence type="ECO:0000313" key="6">
    <source>
        <dbReference type="EMBL" id="HGK28083.1"/>
    </source>
</evidence>
<organism evidence="6">
    <name type="scientific">candidate division WOR-3 bacterium</name>
    <dbReference type="NCBI Taxonomy" id="2052148"/>
    <lineage>
        <taxon>Bacteria</taxon>
        <taxon>Bacteria division WOR-3</taxon>
    </lineage>
</organism>
<evidence type="ECO:0000256" key="3">
    <source>
        <dbReference type="ARBA" id="ARBA00023136"/>
    </source>
</evidence>
<dbReference type="PROSITE" id="PS50850">
    <property type="entry name" value="MFS"/>
    <property type="match status" value="1"/>
</dbReference>
<dbReference type="PANTHER" id="PTHR23526">
    <property type="entry name" value="INTEGRAL MEMBRANE TRANSPORT PROTEIN-RELATED"/>
    <property type="match status" value="1"/>
</dbReference>
<feature type="transmembrane region" description="Helical" evidence="4">
    <location>
        <begin position="25"/>
        <end position="45"/>
    </location>
</feature>
<feature type="domain" description="Major facilitator superfamily (MFS) profile" evidence="5">
    <location>
        <begin position="15"/>
        <end position="421"/>
    </location>
</feature>
<dbReference type="AlphaFoldDB" id="A0A7C4CB66"/>
<feature type="transmembrane region" description="Helical" evidence="4">
    <location>
        <begin position="81"/>
        <end position="102"/>
    </location>
</feature>
<dbReference type="SUPFAM" id="SSF103473">
    <property type="entry name" value="MFS general substrate transporter"/>
    <property type="match status" value="1"/>
</dbReference>
<keyword evidence="3 4" id="KW-0472">Membrane</keyword>
<feature type="transmembrane region" description="Helical" evidence="4">
    <location>
        <begin position="51"/>
        <end position="72"/>
    </location>
</feature>
<dbReference type="Gene3D" id="1.20.1250.20">
    <property type="entry name" value="MFS general substrate transporter like domains"/>
    <property type="match status" value="2"/>
</dbReference>
<dbReference type="InterPro" id="IPR011701">
    <property type="entry name" value="MFS"/>
</dbReference>
<evidence type="ECO:0000256" key="4">
    <source>
        <dbReference type="SAM" id="Phobius"/>
    </source>
</evidence>
<name>A0A7C4CB66_UNCW3</name>
<dbReference type="GO" id="GO:0022857">
    <property type="term" value="F:transmembrane transporter activity"/>
    <property type="evidence" value="ECO:0007669"/>
    <property type="project" value="InterPro"/>
</dbReference>
<feature type="transmembrane region" description="Helical" evidence="4">
    <location>
        <begin position="324"/>
        <end position="343"/>
    </location>
</feature>
<feature type="transmembrane region" description="Helical" evidence="4">
    <location>
        <begin position="294"/>
        <end position="312"/>
    </location>
</feature>
<evidence type="ECO:0000256" key="1">
    <source>
        <dbReference type="ARBA" id="ARBA00022692"/>
    </source>
</evidence>
<proteinExistence type="predicted"/>
<sequence length="459" mass="50177">MTPRTLSPSEINRGLRVSIVEGTFAMLYSTLAGGMFLAGLALFLGANSFQIALLTAIPALVTGFGFLSGYLVRRAGTRKWLVIWTAGIGRFIFAVLVPFLALRRHIGLPLLFSVVAVSSILMSIAGTVWTSWISDLVPEERRGRFFGLRNGIHGLAGVITAYSAGRGMDSLKAAGYEQLGYALAFGLAAVFGAISTLLLLRQPEPGVPARPLQNLRETFTGPLHEPQFRRLATFLVVWFLTGTLASPFYLVHLIKNLNFSFTAIGIYSIIGGTTGVLFQLFWGRVIDRFGSRPVAVFNFALVGVMPLLWLFATPSFRFPIWCDAVLNGVVWTGASLGLWNLLLDLADNPARKESYFAIYSVVTGLGAFLASLLAGAIAQALHGFRLTLFGQQFFNYDLMFFAAGLARFATLPLLLRVNERGSKSVGHTMRVLGTFALWRLNAGLELVLRQILPQSRDSR</sequence>
<evidence type="ECO:0000256" key="2">
    <source>
        <dbReference type="ARBA" id="ARBA00022989"/>
    </source>
</evidence>
<evidence type="ECO:0000259" key="5">
    <source>
        <dbReference type="PROSITE" id="PS50850"/>
    </source>
</evidence>
<keyword evidence="2 4" id="KW-1133">Transmembrane helix</keyword>
<dbReference type="InterPro" id="IPR052528">
    <property type="entry name" value="Sugar_transport-like"/>
</dbReference>
<dbReference type="InterPro" id="IPR036259">
    <property type="entry name" value="MFS_trans_sf"/>
</dbReference>
<dbReference type="InterPro" id="IPR020846">
    <property type="entry name" value="MFS_dom"/>
</dbReference>
<dbReference type="EMBL" id="DSUT01000078">
    <property type="protein sequence ID" value="HGK28083.1"/>
    <property type="molecule type" value="Genomic_DNA"/>
</dbReference>